<gene>
    <name evidence="4" type="ORF">RMSM_04078</name>
</gene>
<sequence>MAGLASFFLSRNTRLIRPVLLLLIAALIPALGCKNERPSKPLDRPKASGTVAADTPSAESKLFGEDLRSADADSGLQPSDGFPTATATDRIHFTNVAKRLGLNFVYQNGETGESLMVEAVGGGVGVLDFDRDGHPDLFFSQGGDPAADTSPHQPAVSLFRNTLHRSAPQINAFADVAHAAQLGRYGYGQGVTIGDFNADGFEDVYLTCVGKNTLLANQGDGTFRDVTPTSNTGDGDRWSTSAAFADLNRDGLLDLYVCNYVTYDPKHPLNCRNSKGENRICHPREIPPWPNACYINQTDGTFAEQTDTRGLVAAGGKSLGVAVADFNADGDPDIYVANDTTANFLFDNQGNGQFDERGLLLGCASNYEGLLQASMGLAVADFDRNGFLDIYATHYYEESNTLYRNLGNAGFQDITGRTGLHTPTLQSLAFGTVMQDFDCDGWQDLFVTNGHVENYADNPILKMRPQFFQYNGSRWIETSERVGKFFAGKYVGRGVATLDFDNDGDLDIAVVHQNTPSALLRNDSPRGHWLKLNLIGRQSPRQGTGCRVTVTAGDVQHVQELVGGGSYLSTSEPVLVFGLGEFDRECQIEVRWPSGLVQQLDNLRVDQVITIEEADGMNLRE</sequence>
<evidence type="ECO:0000256" key="2">
    <source>
        <dbReference type="SAM" id="MobiDB-lite"/>
    </source>
</evidence>
<dbReference type="InterPro" id="IPR013517">
    <property type="entry name" value="FG-GAP"/>
</dbReference>
<dbReference type="PANTHER" id="PTHR16026">
    <property type="entry name" value="CARTILAGE ACIDIC PROTEIN 1"/>
    <property type="match status" value="1"/>
</dbReference>
<evidence type="ECO:0000259" key="3">
    <source>
        <dbReference type="Pfam" id="PF07593"/>
    </source>
</evidence>
<dbReference type="PATRIC" id="fig|1265738.3.peg.4081"/>
<protein>
    <submittedName>
        <fullName evidence="4">ASPIC/UnbV domain protein</fullName>
    </submittedName>
</protein>
<dbReference type="SUPFAM" id="SSF69318">
    <property type="entry name" value="Integrin alpha N-terminal domain"/>
    <property type="match status" value="1"/>
</dbReference>
<comment type="caution">
    <text evidence="4">The sequence shown here is derived from an EMBL/GenBank/DDBJ whole genome shotgun (WGS) entry which is preliminary data.</text>
</comment>
<keyword evidence="1" id="KW-0732">Signal</keyword>
<dbReference type="Gene3D" id="2.130.10.130">
    <property type="entry name" value="Integrin alpha, N-terminal"/>
    <property type="match status" value="2"/>
</dbReference>
<dbReference type="InterPro" id="IPR028994">
    <property type="entry name" value="Integrin_alpha_N"/>
</dbReference>
<dbReference type="PANTHER" id="PTHR16026:SF0">
    <property type="entry name" value="CARTILAGE ACIDIC PROTEIN 1"/>
    <property type="match status" value="1"/>
</dbReference>
<proteinExistence type="predicted"/>
<dbReference type="EMBL" id="ANOG01000587">
    <property type="protein sequence ID" value="EMI18999.1"/>
    <property type="molecule type" value="Genomic_DNA"/>
</dbReference>
<dbReference type="InterPro" id="IPR027039">
    <property type="entry name" value="Crtac1"/>
</dbReference>
<accession>M5RYJ1</accession>
<reference evidence="4 5" key="1">
    <citation type="journal article" date="2013" name="Mar. Genomics">
        <title>Expression of sulfatases in Rhodopirellula baltica and the diversity of sulfatases in the genus Rhodopirellula.</title>
        <authorList>
            <person name="Wegner C.E."/>
            <person name="Richter-Heitmann T."/>
            <person name="Klindworth A."/>
            <person name="Klockow C."/>
            <person name="Richter M."/>
            <person name="Achstetter T."/>
            <person name="Glockner F.O."/>
            <person name="Harder J."/>
        </authorList>
    </citation>
    <scope>NUCLEOTIDE SEQUENCE [LARGE SCALE GENOMIC DNA]</scope>
    <source>
        <strain evidence="4 5">SM1</strain>
    </source>
</reference>
<dbReference type="Pfam" id="PF13517">
    <property type="entry name" value="FG-GAP_3"/>
    <property type="match status" value="3"/>
</dbReference>
<dbReference type="InterPro" id="IPR011519">
    <property type="entry name" value="UnbV_ASPIC"/>
</dbReference>
<feature type="compositionally biased region" description="Basic and acidic residues" evidence="2">
    <location>
        <begin position="37"/>
        <end position="46"/>
    </location>
</feature>
<name>M5RYJ1_9BACT</name>
<dbReference type="Pfam" id="PF07593">
    <property type="entry name" value="UnbV_ASPIC"/>
    <property type="match status" value="1"/>
</dbReference>
<evidence type="ECO:0000313" key="4">
    <source>
        <dbReference type="EMBL" id="EMI18999.1"/>
    </source>
</evidence>
<evidence type="ECO:0000256" key="1">
    <source>
        <dbReference type="ARBA" id="ARBA00022729"/>
    </source>
</evidence>
<feature type="domain" description="ASPIC/UnbV" evidence="3">
    <location>
        <begin position="544"/>
        <end position="610"/>
    </location>
</feature>
<dbReference type="Proteomes" id="UP000011991">
    <property type="component" value="Unassembled WGS sequence"/>
</dbReference>
<evidence type="ECO:0000313" key="5">
    <source>
        <dbReference type="Proteomes" id="UP000011991"/>
    </source>
</evidence>
<keyword evidence="5" id="KW-1185">Reference proteome</keyword>
<organism evidence="4 5">
    <name type="scientific">Rhodopirellula maiorica SM1</name>
    <dbReference type="NCBI Taxonomy" id="1265738"/>
    <lineage>
        <taxon>Bacteria</taxon>
        <taxon>Pseudomonadati</taxon>
        <taxon>Planctomycetota</taxon>
        <taxon>Planctomycetia</taxon>
        <taxon>Pirellulales</taxon>
        <taxon>Pirellulaceae</taxon>
        <taxon>Novipirellula</taxon>
    </lineage>
</organism>
<dbReference type="AlphaFoldDB" id="M5RYJ1"/>
<feature type="region of interest" description="Disordered" evidence="2">
    <location>
        <begin position="37"/>
        <end position="58"/>
    </location>
</feature>